<comment type="caution">
    <text evidence="2">The sequence shown here is derived from an EMBL/GenBank/DDBJ whole genome shotgun (WGS) entry which is preliminary data.</text>
</comment>
<dbReference type="Pfam" id="PF05521">
    <property type="entry name" value="Phage_HCP"/>
    <property type="match status" value="1"/>
</dbReference>
<evidence type="ECO:0000256" key="1">
    <source>
        <dbReference type="SAM" id="MobiDB-lite"/>
    </source>
</evidence>
<proteinExistence type="predicted"/>
<gene>
    <name evidence="2" type="ORF">GPA27_13445</name>
</gene>
<dbReference type="EMBL" id="WTVS01000026">
    <property type="protein sequence ID" value="NMF98390.1"/>
    <property type="molecule type" value="Genomic_DNA"/>
</dbReference>
<evidence type="ECO:0000313" key="2">
    <source>
        <dbReference type="EMBL" id="NMF98390.1"/>
    </source>
</evidence>
<dbReference type="InterPro" id="IPR008767">
    <property type="entry name" value="Phage_SPP1_head-tail_adaptor"/>
</dbReference>
<organism evidence="2 3">
    <name type="scientific">Aromatoleum toluolicum</name>
    <dbReference type="NCBI Taxonomy" id="90060"/>
    <lineage>
        <taxon>Bacteria</taxon>
        <taxon>Pseudomonadati</taxon>
        <taxon>Pseudomonadota</taxon>
        <taxon>Betaproteobacteria</taxon>
        <taxon>Rhodocyclales</taxon>
        <taxon>Rhodocyclaceae</taxon>
        <taxon>Aromatoleum</taxon>
    </lineage>
</organism>
<sequence length="111" mass="12299">MMDSRRLNRKVTIQRQTAEQDAAGQPLTTWGNLIASGDGKVWANILHLSGSESIKANADASTVRASIRIRYRTDVDAGMRVMHGAVVYDIKAALPDEVRREYVDLVCEAVR</sequence>
<dbReference type="NCBIfam" id="TIGR01563">
    <property type="entry name" value="gp16_SPP1"/>
    <property type="match status" value="1"/>
</dbReference>
<accession>A0ABX1NGY1</accession>
<dbReference type="Gene3D" id="2.40.10.270">
    <property type="entry name" value="Bacteriophage SPP1 head-tail adaptor protein"/>
    <property type="match status" value="1"/>
</dbReference>
<feature type="region of interest" description="Disordered" evidence="1">
    <location>
        <begin position="1"/>
        <end position="21"/>
    </location>
</feature>
<protein>
    <submittedName>
        <fullName evidence="2">Phage head closure protein</fullName>
    </submittedName>
</protein>
<name>A0ABX1NGY1_9RHOO</name>
<dbReference type="Proteomes" id="UP000634522">
    <property type="component" value="Unassembled WGS sequence"/>
</dbReference>
<evidence type="ECO:0000313" key="3">
    <source>
        <dbReference type="Proteomes" id="UP000634522"/>
    </source>
</evidence>
<keyword evidence="3" id="KW-1185">Reference proteome</keyword>
<reference evidence="2 3" key="1">
    <citation type="submission" date="2019-12" db="EMBL/GenBank/DDBJ databases">
        <title>Comparative genomics gives insights into the taxonomy of the Azoarcus-Aromatoleum group and reveals separate origins of nif in the plant-associated Azoarcus and non-plant-associated Aromatoleum sub-groups.</title>
        <authorList>
            <person name="Lafos M."/>
            <person name="Maluk M."/>
            <person name="Batista M."/>
            <person name="Junghare M."/>
            <person name="Carmona M."/>
            <person name="Faoro H."/>
            <person name="Cruz L.M."/>
            <person name="Battistoni F."/>
            <person name="De Souza E."/>
            <person name="Pedrosa F."/>
            <person name="Chen W.-M."/>
            <person name="Poole P.S."/>
            <person name="Dixon R.A."/>
            <person name="James E.K."/>
        </authorList>
    </citation>
    <scope>NUCLEOTIDE SEQUENCE [LARGE SCALE GENOMIC DNA]</scope>
    <source>
        <strain evidence="2 3">T</strain>
    </source>
</reference>
<dbReference type="InterPro" id="IPR038666">
    <property type="entry name" value="SSP1_head-tail_sf"/>
</dbReference>